<accession>A0A1D1VQ27</accession>
<dbReference type="AlphaFoldDB" id="A0A1D1VQ27"/>
<dbReference type="Proteomes" id="UP000186922">
    <property type="component" value="Unassembled WGS sequence"/>
</dbReference>
<gene>
    <name evidence="1" type="primary">RvY_14067-1</name>
    <name evidence="1" type="synonym">RvY_14067.1</name>
    <name evidence="1" type="ORF">RvY_14067</name>
</gene>
<evidence type="ECO:0000313" key="2">
    <source>
        <dbReference type="Proteomes" id="UP000186922"/>
    </source>
</evidence>
<keyword evidence="2" id="KW-1185">Reference proteome</keyword>
<name>A0A1D1VQ27_RAMVA</name>
<protein>
    <submittedName>
        <fullName evidence="1">Uncharacterized protein</fullName>
    </submittedName>
</protein>
<reference evidence="1 2" key="1">
    <citation type="journal article" date="2016" name="Nat. Commun.">
        <title>Extremotolerant tardigrade genome and improved radiotolerance of human cultured cells by tardigrade-unique protein.</title>
        <authorList>
            <person name="Hashimoto T."/>
            <person name="Horikawa D.D."/>
            <person name="Saito Y."/>
            <person name="Kuwahara H."/>
            <person name="Kozuka-Hata H."/>
            <person name="Shin-I T."/>
            <person name="Minakuchi Y."/>
            <person name="Ohishi K."/>
            <person name="Motoyama A."/>
            <person name="Aizu T."/>
            <person name="Enomoto A."/>
            <person name="Kondo K."/>
            <person name="Tanaka S."/>
            <person name="Hara Y."/>
            <person name="Koshikawa S."/>
            <person name="Sagara H."/>
            <person name="Miura T."/>
            <person name="Yokobori S."/>
            <person name="Miyagawa K."/>
            <person name="Suzuki Y."/>
            <person name="Kubo T."/>
            <person name="Oyama M."/>
            <person name="Kohara Y."/>
            <person name="Fujiyama A."/>
            <person name="Arakawa K."/>
            <person name="Katayama T."/>
            <person name="Toyoda A."/>
            <person name="Kunieda T."/>
        </authorList>
    </citation>
    <scope>NUCLEOTIDE SEQUENCE [LARGE SCALE GENOMIC DNA]</scope>
    <source>
        <strain evidence="1 2">YOKOZUNA-1</strain>
    </source>
</reference>
<comment type="caution">
    <text evidence="1">The sequence shown here is derived from an EMBL/GenBank/DDBJ whole genome shotgun (WGS) entry which is preliminary data.</text>
</comment>
<dbReference type="EMBL" id="BDGG01000009">
    <property type="protein sequence ID" value="GAV03675.1"/>
    <property type="molecule type" value="Genomic_DNA"/>
</dbReference>
<evidence type="ECO:0000313" key="1">
    <source>
        <dbReference type="EMBL" id="GAV03675.1"/>
    </source>
</evidence>
<sequence length="186" mass="21492">MTIRNTVNKNTNGEDVESYLRRKEGVVFRQYQNEDGSNSENFVVADPYHVGPIATNGDQKLKLKLRLQIDLTFQLCNMYLVVIVIQHLYLVNEKTGKPALLIGPTSLSHWFEKHHQKNFVEKLILPAREKMRLSRDLPNTILSEAMNKTLKAFFGSHNDPREVVERLLKMYADETVFTFQALKDQG</sequence>
<organism evidence="1 2">
    <name type="scientific">Ramazzottius varieornatus</name>
    <name type="common">Water bear</name>
    <name type="synonym">Tardigrade</name>
    <dbReference type="NCBI Taxonomy" id="947166"/>
    <lineage>
        <taxon>Eukaryota</taxon>
        <taxon>Metazoa</taxon>
        <taxon>Ecdysozoa</taxon>
        <taxon>Tardigrada</taxon>
        <taxon>Eutardigrada</taxon>
        <taxon>Parachela</taxon>
        <taxon>Hypsibioidea</taxon>
        <taxon>Ramazzottiidae</taxon>
        <taxon>Ramazzottius</taxon>
    </lineage>
</organism>
<proteinExistence type="predicted"/>